<proteinExistence type="predicted"/>
<feature type="signal peptide" evidence="1">
    <location>
        <begin position="1"/>
        <end position="19"/>
    </location>
</feature>
<dbReference type="OrthoDB" id="101199at2"/>
<reference evidence="3" key="1">
    <citation type="submission" date="2018-02" db="EMBL/GenBank/DDBJ databases">
        <authorList>
            <person name="Hausmann B."/>
        </authorList>
    </citation>
    <scope>NUCLEOTIDE SEQUENCE [LARGE SCALE GENOMIC DNA]</scope>
    <source>
        <strain evidence="3">Peat soil MAG SbA5</strain>
    </source>
</reference>
<dbReference type="Gene3D" id="2.60.40.1080">
    <property type="match status" value="1"/>
</dbReference>
<organism evidence="2 3">
    <name type="scientific">Candidatus Sulfuritelmatomonas gaucii</name>
    <dbReference type="NCBI Taxonomy" id="2043161"/>
    <lineage>
        <taxon>Bacteria</taxon>
        <taxon>Pseudomonadati</taxon>
        <taxon>Acidobacteriota</taxon>
        <taxon>Terriglobia</taxon>
        <taxon>Terriglobales</taxon>
        <taxon>Acidobacteriaceae</taxon>
        <taxon>Candidatus Sulfuritelmatomonas</taxon>
    </lineage>
</organism>
<name>A0A2N9LEG5_9BACT</name>
<dbReference type="SUPFAM" id="SSF49373">
    <property type="entry name" value="Invasin/intimin cell-adhesion fragments"/>
    <property type="match status" value="1"/>
</dbReference>
<dbReference type="EMBL" id="OKRB01000089">
    <property type="protein sequence ID" value="SPE21659.1"/>
    <property type="molecule type" value="Genomic_DNA"/>
</dbReference>
<keyword evidence="2" id="KW-0449">Lipoprotein</keyword>
<evidence type="ECO:0000313" key="2">
    <source>
        <dbReference type="EMBL" id="SPE21659.1"/>
    </source>
</evidence>
<gene>
    <name evidence="2" type="ORF">SBA5_320031</name>
</gene>
<dbReference type="Proteomes" id="UP000239735">
    <property type="component" value="Unassembled WGS sequence"/>
</dbReference>
<feature type="chain" id="PRO_5014737875" evidence="1">
    <location>
        <begin position="20"/>
        <end position="793"/>
    </location>
</feature>
<dbReference type="SUPFAM" id="SSF69304">
    <property type="entry name" value="Tricorn protease N-terminal domain"/>
    <property type="match status" value="1"/>
</dbReference>
<dbReference type="AlphaFoldDB" id="A0A2N9LEG5"/>
<evidence type="ECO:0000313" key="3">
    <source>
        <dbReference type="Proteomes" id="UP000239735"/>
    </source>
</evidence>
<sequence>MRRFLTLVCLLGLAIPAGVSISGCTRNPAGNYCNGLGYGLKDTAVANITLQPQIAGISLAYGQTIQAQNPTATTCKGTEASIASSQISYGTTNNQLVDISPGGSICAGTWNRNTGGGIANYTYCNYPNPLPSTSGLPYGIAYITATADAVTSNPVAVYVHAPISSISLVTTPVSGSSGPGCFSQNQQAKLDADAFYSSNGAQTLLCAPGSSTLPDCLNSIGTLNFSVGTSSVATINAATNVITAQQPGTTVITATIAQSSSAAGYFSTCPPKSINIALANGATKGVVTQGVGQNLTTSVTDTQGNPITGLTLTYQSTNPIDITAGGSGSITPAFPGVASVNAICEPSTCNPAPINEIGLNGTGLSVSSNPVNIIVPGTTSDFAWFGAPGQSQYFSSIEVLNGTPGLTTRLPYVPNSMLMDQLGNNIYFGSTRELMIFSTASNAITKQDTGAPGVVLAVAPNGEQVLVNDPIRDVFYLYNSSSGTSSTFSGLGDAAAWTPDSNTLYIVDSASLGGQHTNTLYVHNANSGWSTYDLGASGGSQNLALTVPGVGAYLAGNPTVAHTWCPTGTVGNNASIQFYPQSDSVNLPTSILGSTIDGAHILGASLNGTSISLDDIGVSIPSTLCSETTTGTPPNQVQTMTALSTNPKINGTVGLNSVTNATAINQVVTGVAPTTASVTTAAPIAFITYNTPSSSTAASTLPYYLPQSSGAGPVGYVSFADSTSATPPTAPLAGALSPDNSIFFVSTAGDNEIHFISIPPNLSTSAPPTETNHLAPNTFVPATVITVKPRSVT</sequence>
<keyword evidence="1" id="KW-0732">Signal</keyword>
<accession>A0A2N9LEG5</accession>
<evidence type="ECO:0000256" key="1">
    <source>
        <dbReference type="SAM" id="SignalP"/>
    </source>
</evidence>
<dbReference type="PROSITE" id="PS51257">
    <property type="entry name" value="PROKAR_LIPOPROTEIN"/>
    <property type="match status" value="1"/>
</dbReference>
<protein>
    <submittedName>
        <fullName evidence="2">Putative lipoprotein</fullName>
    </submittedName>
</protein>
<dbReference type="InterPro" id="IPR008964">
    <property type="entry name" value="Invasin/intimin_cell_adhesion"/>
</dbReference>